<feature type="domain" description="Integrase catalytic" evidence="10">
    <location>
        <begin position="1950"/>
        <end position="2071"/>
    </location>
</feature>
<dbReference type="GO" id="GO:0004519">
    <property type="term" value="F:endonuclease activity"/>
    <property type="evidence" value="ECO:0007669"/>
    <property type="project" value="UniProtKB-KW"/>
</dbReference>
<feature type="region of interest" description="Disordered" evidence="9">
    <location>
        <begin position="448"/>
        <end position="488"/>
    </location>
</feature>
<protein>
    <recommendedName>
        <fullName evidence="1">RNA-directed DNA polymerase</fullName>
        <ecNumber evidence="1">2.7.7.49</ecNumber>
    </recommendedName>
</protein>
<keyword evidence="6" id="KW-0378">Hydrolase</keyword>
<evidence type="ECO:0000313" key="11">
    <source>
        <dbReference type="EMBL" id="CAE7200343.1"/>
    </source>
</evidence>
<keyword evidence="3" id="KW-0548">Nucleotidyltransferase</keyword>
<feature type="region of interest" description="Disordered" evidence="9">
    <location>
        <begin position="1"/>
        <end position="96"/>
    </location>
</feature>
<dbReference type="EMBL" id="HG992984">
    <property type="protein sequence ID" value="CAE7200343.1"/>
    <property type="molecule type" value="Genomic_DNA"/>
</dbReference>
<dbReference type="GO" id="GO:0016787">
    <property type="term" value="F:hydrolase activity"/>
    <property type="evidence" value="ECO:0007669"/>
    <property type="project" value="UniProtKB-KW"/>
</dbReference>
<keyword evidence="5" id="KW-0255">Endonuclease</keyword>
<dbReference type="Gene3D" id="3.10.10.10">
    <property type="entry name" value="HIV Type 1 Reverse Transcriptase, subunit A, domain 1"/>
    <property type="match status" value="1"/>
</dbReference>
<gene>
    <name evidence="11" type="ORF">PTTW11_08636</name>
</gene>
<feature type="compositionally biased region" description="Low complexity" evidence="9">
    <location>
        <begin position="476"/>
        <end position="488"/>
    </location>
</feature>
<reference evidence="11" key="1">
    <citation type="submission" date="2021-02" db="EMBL/GenBank/DDBJ databases">
        <authorList>
            <person name="Syme A R."/>
            <person name="Syme A R."/>
            <person name="Moolhuijzen P."/>
        </authorList>
    </citation>
    <scope>NUCLEOTIDE SEQUENCE</scope>
    <source>
        <strain evidence="11">W1-1</strain>
    </source>
</reference>
<dbReference type="GO" id="GO:0015074">
    <property type="term" value="P:DNA integration"/>
    <property type="evidence" value="ECO:0007669"/>
    <property type="project" value="InterPro"/>
</dbReference>
<dbReference type="Proteomes" id="UP000472372">
    <property type="component" value="Chromosome 8"/>
</dbReference>
<feature type="compositionally biased region" description="Basic and acidic residues" evidence="9">
    <location>
        <begin position="737"/>
        <end position="758"/>
    </location>
</feature>
<dbReference type="EC" id="2.7.7.49" evidence="1"/>
<keyword evidence="7" id="KW-0694">RNA-binding</keyword>
<dbReference type="Pfam" id="PF17921">
    <property type="entry name" value="Integrase_H2C2"/>
    <property type="match status" value="1"/>
</dbReference>
<feature type="region of interest" description="Disordered" evidence="9">
    <location>
        <begin position="662"/>
        <end position="764"/>
    </location>
</feature>
<dbReference type="InterPro" id="IPR036397">
    <property type="entry name" value="RNaseH_sf"/>
</dbReference>
<evidence type="ECO:0000256" key="5">
    <source>
        <dbReference type="ARBA" id="ARBA00022759"/>
    </source>
</evidence>
<dbReference type="Pfam" id="PF13975">
    <property type="entry name" value="gag-asp_proteas"/>
    <property type="match status" value="1"/>
</dbReference>
<name>A0A6S6WB05_9PLEO</name>
<evidence type="ECO:0000256" key="7">
    <source>
        <dbReference type="ARBA" id="ARBA00022884"/>
    </source>
</evidence>
<feature type="compositionally biased region" description="Basic and acidic residues" evidence="9">
    <location>
        <begin position="705"/>
        <end position="721"/>
    </location>
</feature>
<dbReference type="InterPro" id="IPR050951">
    <property type="entry name" value="Retrovirus_Pol_polyprotein"/>
</dbReference>
<dbReference type="Pfam" id="PF00078">
    <property type="entry name" value="RVT_1"/>
    <property type="match status" value="1"/>
</dbReference>
<dbReference type="Pfam" id="PF17917">
    <property type="entry name" value="RT_RNaseH"/>
    <property type="match status" value="1"/>
</dbReference>
<organism evidence="11 12">
    <name type="scientific">Pyrenophora teres f. teres</name>
    <dbReference type="NCBI Taxonomy" id="97479"/>
    <lineage>
        <taxon>Eukaryota</taxon>
        <taxon>Fungi</taxon>
        <taxon>Dikarya</taxon>
        <taxon>Ascomycota</taxon>
        <taxon>Pezizomycotina</taxon>
        <taxon>Dothideomycetes</taxon>
        <taxon>Pleosporomycetidae</taxon>
        <taxon>Pleosporales</taxon>
        <taxon>Pleosporineae</taxon>
        <taxon>Pleosporaceae</taxon>
        <taxon>Pyrenophora</taxon>
    </lineage>
</organism>
<evidence type="ECO:0000259" key="10">
    <source>
        <dbReference type="PROSITE" id="PS50994"/>
    </source>
</evidence>
<dbReference type="CDD" id="cd01647">
    <property type="entry name" value="RT_LTR"/>
    <property type="match status" value="1"/>
</dbReference>
<dbReference type="CDD" id="cd09274">
    <property type="entry name" value="RNase_HI_RT_Ty3"/>
    <property type="match status" value="1"/>
</dbReference>
<keyword evidence="4" id="KW-0540">Nuclease</keyword>
<dbReference type="Gene3D" id="1.10.340.70">
    <property type="match status" value="1"/>
</dbReference>
<feature type="compositionally biased region" description="Acidic residues" evidence="9">
    <location>
        <begin position="2263"/>
        <end position="2275"/>
    </location>
</feature>
<dbReference type="Gene3D" id="3.30.420.10">
    <property type="entry name" value="Ribonuclease H-like superfamily/Ribonuclease H"/>
    <property type="match status" value="1"/>
</dbReference>
<dbReference type="CDD" id="cd00303">
    <property type="entry name" value="retropepsin_like"/>
    <property type="match status" value="1"/>
</dbReference>
<keyword evidence="8" id="KW-0695">RNA-directed DNA polymerase</keyword>
<evidence type="ECO:0000313" key="12">
    <source>
        <dbReference type="Proteomes" id="UP000472372"/>
    </source>
</evidence>
<dbReference type="InterPro" id="IPR043502">
    <property type="entry name" value="DNA/RNA_pol_sf"/>
</dbReference>
<dbReference type="InterPro" id="IPR043128">
    <property type="entry name" value="Rev_trsase/Diguanyl_cyclase"/>
</dbReference>
<feature type="compositionally biased region" description="Basic and acidic residues" evidence="9">
    <location>
        <begin position="2294"/>
        <end position="2307"/>
    </location>
</feature>
<dbReference type="Gene3D" id="2.40.70.10">
    <property type="entry name" value="Acid Proteases"/>
    <property type="match status" value="1"/>
</dbReference>
<dbReference type="SUPFAM" id="SSF56672">
    <property type="entry name" value="DNA/RNA polymerases"/>
    <property type="match status" value="1"/>
</dbReference>
<dbReference type="InterPro" id="IPR041373">
    <property type="entry name" value="RT_RNaseH"/>
</dbReference>
<evidence type="ECO:0000256" key="2">
    <source>
        <dbReference type="ARBA" id="ARBA00022679"/>
    </source>
</evidence>
<dbReference type="InterPro" id="IPR041588">
    <property type="entry name" value="Integrase_H2C2"/>
</dbReference>
<feature type="compositionally biased region" description="Polar residues" evidence="9">
    <location>
        <begin position="75"/>
        <end position="93"/>
    </location>
</feature>
<dbReference type="PANTHER" id="PTHR37984:SF5">
    <property type="entry name" value="PROTEIN NYNRIN-LIKE"/>
    <property type="match status" value="1"/>
</dbReference>
<dbReference type="InterPro" id="IPR021109">
    <property type="entry name" value="Peptidase_aspartic_dom_sf"/>
</dbReference>
<feature type="compositionally biased region" description="Polar residues" evidence="9">
    <location>
        <begin position="448"/>
        <end position="475"/>
    </location>
</feature>
<sequence length="2360" mass="268702">MSDSQSSGKGSSKKTRRQATPDPSERQSDAAEFLSFGPGIPPPTTPQKDKRAATNMPDDDIQMAGVPPIVYPPESSASQQVPTPSESYQPSTAQERHESDMAKVLQIMAGMASRSATPVYASQLPPYPADSVPTFDGNNVTLFIERYEEMARYYKFTPEMMLERLSAHCSHKQKEIIQSMEEFEEAQRTGSWKDLRKALKKRFRTNDRYQQEVRTEYFEHWLKECQARTELSTMEYLQEFHIRSRRCVEAATIEESRRGFYLVKGLPLRQATKVLERFQLRTDEPSSFNYKKISDYLSKRLEIEEDARMLNPKEAVKEFTPEVEFDLAAAKASQEAAYKQQPAPQQTTVFKPQTLSVPLKDYAPKPAQKQLPPGSTPTKNEVDSLVDKMLQLKLNKAQLELEPWNFQWTPREAELMTNQVIRGEVNKQTDERAAALRSYMPQAGGVVHNQSYQYSGPNGGQQPQRRYQQSYAQPTQDQNGYQNYGNNSQNYQGRMGYGNQSNQYGQGSGAGLLCWVCDKMNHQKKDCPTLRAYIDKGWCYLDDRSVLNWGTPDRPQGRVTNLGPRLWKDSIASEIKRRWIKQDIDPLTFTPPFLSEVREARPVENNAISVQVVPDDTGAIPSEDYDQFWNLSTILGESDSEKSFTLHGANQCNHSTVASATIARSDPGKKPLASHNPGKIQKNTQKTVLKKPSSEHIPHLRGHKNRDDNYFTDRSLSKDRTVQFADTPGPADTDMLDAPRDSKPNKTPKDTHPEPRERQAKKHRMVEKLAPDAQKVIQQILDTEVKLPLKTVLGNMPEVRKKLFQTGYTAEEFEKIEVNLAAQALVSEDEDSSEDDLGPRIQVNSLSLGQLPDYVLVESSAGKVTQCYRIDAEHWTDAQISHVQQNIIPEEDHEVGLAEGDTNDDQREYDRSAGIEHLRRDCPKVPIDIRGNTFLSLLDSGAELNTMKKATAEKASLPITSLPKSMLSARMVSANGTTQSFAGIVWGVPIRIGRIEVRTNFFIVESCTNPIILGNPFLTDARARLESICGTYVGKLPGSVIAGATLPYHEMEQLAEDGSCGGVNSVRIQMEQESLTEDPQGMRPVTEWLRKVRLDKGLIPTENRYFVWGSSFLGKGPNGCIVARDEDGLFVLSNDFAEELSEEILSEVIKLMKKHKYEERDAELVWEDQLRDARRQEGGLAVEAMSILPTSPKGDQKDEWALEVNGMHKRKGQKIEPIDDSGQTPREVEGRLDWKERAKAKQIPNHDSDRAPFGQYFEPRYASFPRGTRITPKRLAEMKISPDLWPREREMLEELLYRRESALAWDFRESGRVSREVIPPVVIDTIPHKAWRADQFPVPRKLREVVIEMIQDRINRGTLELCKSQYRNPWFLVAKKDKGYRLINNAQKINGVTIRDANPPPNPDEFSEEFAGCAIMSLMDFFSGYDQVELHKNSRDITAFSTPLGLVRQCTLPMGTTNSIAEFVRVMTKICRDHIPNRCMPYLDDVCVKGPKTTYDEEEIEPGIRRYVAEHLSNMDQVLADIERAGATISGHKSDFCYASMIVVGYRIDRNGRHPDMKKVEKILTWPKPTNQKDVRMFIGVCVYYRIWIIGFAMVAEPLFLLLRKNAPFRWESEQCSAMASLKESLCTAPALVSIDYSEPFRAIFVAVDGSKKGWGAVLMQLDALGRRHPIRYESGVWSMSERNWDSGKHECKALLLTLKKFRSYLYGVRFTVETDAKTLVAQLQRSATDLPGALVTRWLALLNLWDFDIVHVPGKKNVVADALSRRPEPEGWEPPEEPEEDVEDFIDAHLNATQLILEEIYETTPALLYGCCPADLSFSAKPLDDSYSEESQQLAAWILFRKRPENLNRSELRKFKHKALRMTVRERHLFTLPSGGRPLRRVVDDPGQQREIIRELHDNSGHRGKEGTWRKVWTRYHWKGQYEQVKKYVQSCSECQLHASAIVQEALWPTEPPSILFGWITIDVVHMPPGLNGRKYLIVARDYASGWPEAKALAKNDSKAVQKFLINDVFSRWGLPLKMSADGGPENKGLVENLQQQWGINRVISSAYHPQGQGLIERGHTPIVAALKKLRGNWVDNLANVLWADRTTVKRSTQETPAYLVSGREHILPVELSIPTWQTLPWSEVKDTPTLLAMRAQQFQRRDERFQEAINRTVRLRQENKDYFDDAKVLRKEPLAVGDLVLLRDSFHETDRSTLTKFLPKWTGPFRIAKTHQKGWYNLEELDGTPFRSHTPGNRLKRFIQRTVIELQVTEPERGEKTAEQPSEETVDSDEDTQDTGTRDLDQQAPKYSQDAPIREGSRVGKEKRYNLRHPKAAQPDSQLRDAQEDEDIARVLQKTRKAVAVVPRTREGFDASEYRSFP</sequence>
<evidence type="ECO:0000256" key="4">
    <source>
        <dbReference type="ARBA" id="ARBA00022722"/>
    </source>
</evidence>
<accession>A0A6S6WB05</accession>
<dbReference type="SUPFAM" id="SSF50630">
    <property type="entry name" value="Acid proteases"/>
    <property type="match status" value="1"/>
</dbReference>
<dbReference type="FunFam" id="3.30.70.270:FF:000020">
    <property type="entry name" value="Transposon Tf2-6 polyprotein-like Protein"/>
    <property type="match status" value="1"/>
</dbReference>
<dbReference type="PROSITE" id="PS50994">
    <property type="entry name" value="INTEGRASE"/>
    <property type="match status" value="1"/>
</dbReference>
<evidence type="ECO:0000256" key="9">
    <source>
        <dbReference type="SAM" id="MobiDB-lite"/>
    </source>
</evidence>
<feature type="region of interest" description="Disordered" evidence="9">
    <location>
        <begin position="2248"/>
        <end position="2326"/>
    </location>
</feature>
<dbReference type="GO" id="GO:0005634">
    <property type="term" value="C:nucleus"/>
    <property type="evidence" value="ECO:0007669"/>
    <property type="project" value="UniProtKB-ARBA"/>
</dbReference>
<dbReference type="InterPro" id="IPR012337">
    <property type="entry name" value="RNaseH-like_sf"/>
</dbReference>
<evidence type="ECO:0000256" key="8">
    <source>
        <dbReference type="ARBA" id="ARBA00022918"/>
    </source>
</evidence>
<dbReference type="SUPFAM" id="SSF53098">
    <property type="entry name" value="Ribonuclease H-like"/>
    <property type="match status" value="1"/>
</dbReference>
<dbReference type="Gene3D" id="3.30.70.270">
    <property type="match status" value="2"/>
</dbReference>
<feature type="compositionally biased region" description="Low complexity" evidence="9">
    <location>
        <begin position="1"/>
        <end position="10"/>
    </location>
</feature>
<dbReference type="GO" id="GO:0003723">
    <property type="term" value="F:RNA binding"/>
    <property type="evidence" value="ECO:0007669"/>
    <property type="project" value="UniProtKB-KW"/>
</dbReference>
<keyword evidence="2" id="KW-0808">Transferase</keyword>
<evidence type="ECO:0000256" key="1">
    <source>
        <dbReference type="ARBA" id="ARBA00012493"/>
    </source>
</evidence>
<evidence type="ECO:0000256" key="6">
    <source>
        <dbReference type="ARBA" id="ARBA00022801"/>
    </source>
</evidence>
<dbReference type="InterPro" id="IPR000477">
    <property type="entry name" value="RT_dom"/>
</dbReference>
<dbReference type="GO" id="GO:0003964">
    <property type="term" value="F:RNA-directed DNA polymerase activity"/>
    <property type="evidence" value="ECO:0007669"/>
    <property type="project" value="UniProtKB-KW"/>
</dbReference>
<proteinExistence type="predicted"/>
<evidence type="ECO:0000256" key="3">
    <source>
        <dbReference type="ARBA" id="ARBA00022695"/>
    </source>
</evidence>
<dbReference type="PANTHER" id="PTHR37984">
    <property type="entry name" value="PROTEIN CBG26694"/>
    <property type="match status" value="1"/>
</dbReference>
<dbReference type="InterPro" id="IPR001584">
    <property type="entry name" value="Integrase_cat-core"/>
</dbReference>